<organism evidence="1 2">
    <name type="scientific">Pseudoduganella aquatica</name>
    <dbReference type="NCBI Taxonomy" id="2660641"/>
    <lineage>
        <taxon>Bacteria</taxon>
        <taxon>Pseudomonadati</taxon>
        <taxon>Pseudomonadota</taxon>
        <taxon>Betaproteobacteria</taxon>
        <taxon>Burkholderiales</taxon>
        <taxon>Oxalobacteraceae</taxon>
        <taxon>Telluria group</taxon>
        <taxon>Pseudoduganella</taxon>
    </lineage>
</organism>
<proteinExistence type="predicted"/>
<dbReference type="AlphaFoldDB" id="A0A7X4KLC1"/>
<dbReference type="Gene3D" id="2.30.30.400">
    <property type="entry name" value="Rof-like"/>
    <property type="match status" value="1"/>
</dbReference>
<protein>
    <recommendedName>
        <fullName evidence="3">Transcriptional antiterminator</fullName>
    </recommendedName>
</protein>
<dbReference type="EMBL" id="WWCU01000001">
    <property type="protein sequence ID" value="MYN05891.1"/>
    <property type="molecule type" value="Genomic_DNA"/>
</dbReference>
<sequence length="88" mass="9700">MSASTEYIPVSCEFHDRLEDLATLRKQASISFVDDGGAQQQRSAVIKDVFAREGADYLTLSSGETVRLDRLVEVDGYKLADFPPDCAI</sequence>
<gene>
    <name evidence="1" type="ORF">GTP77_00905</name>
</gene>
<name>A0A7X4KLC1_9BURK</name>
<accession>A0A7X4KLC1</accession>
<dbReference type="SUPFAM" id="SSF101744">
    <property type="entry name" value="Rof/RNase P subunit-like"/>
    <property type="match status" value="1"/>
</dbReference>
<dbReference type="RefSeq" id="WP_161070281.1">
    <property type="nucleotide sequence ID" value="NZ_CP086370.1"/>
</dbReference>
<reference evidence="1 2" key="1">
    <citation type="submission" date="2019-12" db="EMBL/GenBank/DDBJ databases">
        <title>Novel species isolated from a subtropical stream in China.</title>
        <authorList>
            <person name="Lu H."/>
        </authorList>
    </citation>
    <scope>NUCLEOTIDE SEQUENCE [LARGE SCALE GENOMIC DNA]</scope>
    <source>
        <strain evidence="1 2">FT127W</strain>
    </source>
</reference>
<keyword evidence="2" id="KW-1185">Reference proteome</keyword>
<evidence type="ECO:0008006" key="3">
    <source>
        <dbReference type="Google" id="ProtNLM"/>
    </source>
</evidence>
<dbReference type="InterPro" id="IPR023534">
    <property type="entry name" value="Rof/RNase_P-like"/>
</dbReference>
<dbReference type="InterPro" id="IPR038626">
    <property type="entry name" value="Rof-like_sf"/>
</dbReference>
<evidence type="ECO:0000313" key="2">
    <source>
        <dbReference type="Proteomes" id="UP000450676"/>
    </source>
</evidence>
<dbReference type="Proteomes" id="UP000450676">
    <property type="component" value="Unassembled WGS sequence"/>
</dbReference>
<comment type="caution">
    <text evidence="1">The sequence shown here is derived from an EMBL/GenBank/DDBJ whole genome shotgun (WGS) entry which is preliminary data.</text>
</comment>
<evidence type="ECO:0000313" key="1">
    <source>
        <dbReference type="EMBL" id="MYN05891.1"/>
    </source>
</evidence>